<evidence type="ECO:0000256" key="8">
    <source>
        <dbReference type="RuleBase" id="RU365103"/>
    </source>
</evidence>
<dbReference type="PANTHER" id="PTHR42755">
    <property type="entry name" value="3-DEOXY-MANNO-OCTULOSONATE CYTIDYLYLTRANSFERASE"/>
    <property type="match status" value="1"/>
</dbReference>
<dbReference type="GO" id="GO:0009245">
    <property type="term" value="P:lipid A biosynthetic process"/>
    <property type="evidence" value="ECO:0007669"/>
    <property type="project" value="TreeGrafter"/>
</dbReference>
<dbReference type="PANTHER" id="PTHR42755:SF1">
    <property type="entry name" value="3-DEOXY-D-MANNO-OCTULOSONIC ACID TRANSFERASE, MITOCHONDRIAL-RELATED"/>
    <property type="match status" value="1"/>
</dbReference>
<dbReference type="InterPro" id="IPR038107">
    <property type="entry name" value="Glycos_transf_N_sf"/>
</dbReference>
<keyword evidence="4 8" id="KW-0808">Transferase</keyword>
<dbReference type="GO" id="GO:0005886">
    <property type="term" value="C:plasma membrane"/>
    <property type="evidence" value="ECO:0007669"/>
    <property type="project" value="UniProtKB-SubCell"/>
</dbReference>
<keyword evidence="11" id="KW-1185">Reference proteome</keyword>
<dbReference type="EC" id="2.4.99.12" evidence="2 8"/>
<dbReference type="AlphaFoldDB" id="A0A411E6D7"/>
<evidence type="ECO:0000313" key="11">
    <source>
        <dbReference type="Proteomes" id="UP000290889"/>
    </source>
</evidence>
<accession>A0A411E6D7</accession>
<evidence type="ECO:0000256" key="6">
    <source>
        <dbReference type="ARBA" id="ARBA00049183"/>
    </source>
</evidence>
<feature type="domain" description="3-deoxy-D-manno-octulosonic-acid transferase N-terminal" evidence="9">
    <location>
        <begin position="37"/>
        <end position="206"/>
    </location>
</feature>
<name>A0A411E6D7_9FLAO</name>
<feature type="active site" description="Proton acceptor" evidence="7">
    <location>
        <position position="60"/>
    </location>
</feature>
<dbReference type="Pfam" id="PF04413">
    <property type="entry name" value="Glycos_transf_N"/>
    <property type="match status" value="1"/>
</dbReference>
<evidence type="ECO:0000256" key="5">
    <source>
        <dbReference type="ARBA" id="ARBA00031445"/>
    </source>
</evidence>
<comment type="subcellular location">
    <subcellularLocation>
        <location evidence="8">Cell membrane</location>
    </subcellularLocation>
</comment>
<proteinExistence type="inferred from homology"/>
<organism evidence="10 11">
    <name type="scientific">Muriicola soli</name>
    <dbReference type="NCBI Taxonomy" id="2507538"/>
    <lineage>
        <taxon>Bacteria</taxon>
        <taxon>Pseudomonadati</taxon>
        <taxon>Bacteroidota</taxon>
        <taxon>Flavobacteriia</taxon>
        <taxon>Flavobacteriales</taxon>
        <taxon>Flavobacteriaceae</taxon>
        <taxon>Muriicola</taxon>
    </lineage>
</organism>
<evidence type="ECO:0000256" key="2">
    <source>
        <dbReference type="ARBA" id="ARBA00012621"/>
    </source>
</evidence>
<dbReference type="InterPro" id="IPR039901">
    <property type="entry name" value="Kdotransferase"/>
</dbReference>
<evidence type="ECO:0000256" key="7">
    <source>
        <dbReference type="PIRSR" id="PIRSR639901-1"/>
    </source>
</evidence>
<dbReference type="OrthoDB" id="9789797at2"/>
<dbReference type="UniPathway" id="UPA00958"/>
<reference evidence="10 11" key="1">
    <citation type="submission" date="2019-01" db="EMBL/GenBank/DDBJ databases">
        <title>Muriicola soli sp. nov., isolated from soil.</title>
        <authorList>
            <person name="Kang H.J."/>
            <person name="Kim S.B."/>
        </authorList>
    </citation>
    <scope>NUCLEOTIDE SEQUENCE [LARGE SCALE GENOMIC DNA]</scope>
    <source>
        <strain evidence="10 11">MMS17-SY002</strain>
    </source>
</reference>
<dbReference type="SUPFAM" id="SSF53756">
    <property type="entry name" value="UDP-Glycosyltransferase/glycogen phosphorylase"/>
    <property type="match status" value="1"/>
</dbReference>
<dbReference type="GO" id="GO:0043842">
    <property type="term" value="F:Kdo transferase activity"/>
    <property type="evidence" value="ECO:0007669"/>
    <property type="project" value="UniProtKB-EC"/>
</dbReference>
<dbReference type="RefSeq" id="WP_129602068.1">
    <property type="nucleotide sequence ID" value="NZ_CP035544.1"/>
</dbReference>
<sequence>MYFLYNLLILITWQGLKIAAIFKPKLRLFVEGRKGVLGFLQDNIREEDKYIWVHTASLGEFEQGLPVIKGIRNAYPNHKILVTFFSPSGYEVKKHSEEADLITYLPMDTNDGVNTFLNRVQPVLALFVKYEIWPNYLKELQKRKIPALLISGRFNAEQIYFKWYGKFMRQALGQFFHYFVQDKNSKTLLKGIGLEEVSVSGDTRFDRVSEILKRDNSLDFMNDFKADKLCLVMGSTWPEDEALLTQQADKIPEHVKIVIAPHDIKEDHLQALQKSLPGKSLFYSQIQKADLSSAQFLILDTVGLLTRVYSYADIAYVGGGFATGLHNTLEPAVFGIPVFTGPQYQGFKEAEDLVELGGISVVENGEAFIGELKQLFDNEQAREKQGVINSDYVTAQKGATEKILTYITSHLNI</sequence>
<dbReference type="InterPro" id="IPR007507">
    <property type="entry name" value="Glycos_transf_N"/>
</dbReference>
<evidence type="ECO:0000256" key="3">
    <source>
        <dbReference type="ARBA" id="ARBA00019077"/>
    </source>
</evidence>
<evidence type="ECO:0000256" key="1">
    <source>
        <dbReference type="ARBA" id="ARBA00004713"/>
    </source>
</evidence>
<comment type="catalytic activity">
    <reaction evidence="6 8">
        <text>lipid IVA (E. coli) + CMP-3-deoxy-beta-D-manno-octulosonate = alpha-Kdo-(2-&gt;6)-lipid IVA (E. coli) + CMP + H(+)</text>
        <dbReference type="Rhea" id="RHEA:28066"/>
        <dbReference type="ChEBI" id="CHEBI:15378"/>
        <dbReference type="ChEBI" id="CHEBI:58603"/>
        <dbReference type="ChEBI" id="CHEBI:60364"/>
        <dbReference type="ChEBI" id="CHEBI:60377"/>
        <dbReference type="ChEBI" id="CHEBI:85987"/>
        <dbReference type="EC" id="2.4.99.12"/>
    </reaction>
</comment>
<dbReference type="KEGG" id="mur:EQY75_01035"/>
<evidence type="ECO:0000313" key="10">
    <source>
        <dbReference type="EMBL" id="QBA63256.1"/>
    </source>
</evidence>
<dbReference type="Gene3D" id="3.40.50.11720">
    <property type="entry name" value="3-Deoxy-D-manno-octulosonic-acid transferase, N-terminal domain"/>
    <property type="match status" value="1"/>
</dbReference>
<keyword evidence="8" id="KW-1003">Cell membrane</keyword>
<gene>
    <name evidence="10" type="ORF">EQY75_01035</name>
</gene>
<comment type="function">
    <text evidence="8">Involved in lipopolysaccharide (LPS) biosynthesis. Catalyzes the transfer of 3-deoxy-D-manno-octulosonate (Kdo) residue(s) from CMP-Kdo to lipid IV(A), the tetraacyldisaccharide-1,4'-bisphosphate precursor of lipid A.</text>
</comment>
<keyword evidence="8" id="KW-0472">Membrane</keyword>
<dbReference type="Proteomes" id="UP000290889">
    <property type="component" value="Chromosome"/>
</dbReference>
<dbReference type="EMBL" id="CP035544">
    <property type="protein sequence ID" value="QBA63256.1"/>
    <property type="molecule type" value="Genomic_DNA"/>
</dbReference>
<evidence type="ECO:0000259" key="9">
    <source>
        <dbReference type="Pfam" id="PF04413"/>
    </source>
</evidence>
<keyword evidence="8" id="KW-0448">Lipopolysaccharide biosynthesis</keyword>
<protein>
    <recommendedName>
        <fullName evidence="3 8">3-deoxy-D-manno-octulosonic acid transferase</fullName>
        <shortName evidence="8">Kdo transferase</shortName>
        <ecNumber evidence="2 8">2.4.99.12</ecNumber>
    </recommendedName>
    <alternativeName>
        <fullName evidence="5 8">Lipid IV(A) 3-deoxy-D-manno-octulosonic acid transferase</fullName>
    </alternativeName>
</protein>
<evidence type="ECO:0000256" key="4">
    <source>
        <dbReference type="ARBA" id="ARBA00022679"/>
    </source>
</evidence>
<dbReference type="Gene3D" id="3.40.50.2000">
    <property type="entry name" value="Glycogen Phosphorylase B"/>
    <property type="match status" value="1"/>
</dbReference>
<comment type="similarity">
    <text evidence="8">Belongs to the glycosyltransferase group 1 family.</text>
</comment>
<comment type="pathway">
    <text evidence="1 8">Bacterial outer membrane biogenesis; LPS core biosynthesis.</text>
</comment>
<dbReference type="GO" id="GO:0009244">
    <property type="term" value="P:lipopolysaccharide core region biosynthetic process"/>
    <property type="evidence" value="ECO:0007669"/>
    <property type="project" value="UniProtKB-UniRule"/>
</dbReference>